<protein>
    <submittedName>
        <fullName evidence="1">Uncharacterized protein</fullName>
    </submittedName>
</protein>
<evidence type="ECO:0000313" key="2">
    <source>
        <dbReference type="Proteomes" id="UP001166291"/>
    </source>
</evidence>
<reference evidence="1" key="1">
    <citation type="submission" date="2021-07" db="EMBL/GenBank/DDBJ databases">
        <title>Zhongshania sp. CAU 1632 isolated from seawater.</title>
        <authorList>
            <person name="Kim W."/>
        </authorList>
    </citation>
    <scope>NUCLEOTIDE SEQUENCE</scope>
    <source>
        <strain evidence="1">CAU 1632</strain>
    </source>
</reference>
<accession>A0ABS6VSQ3</accession>
<sequence length="252" mass="29074">MNIYFSDYFGVTKDEFDAYGVFNVSLINDLPVFIDPFLLFGSEKDEYQKLHQEIIKYITFLREMSDKGTISKGLIKHWFLFPEVKQNWLGYSKVGNGGSGLGAKFASALNSNLSSIFNDFGNEQITQSSHLEKLCLVKDRVGKDSISDFTTNLIKGYLCIYTQNFAKEYLDKSKCKEVSVKHAKFDYQTRRWISKRYNLPFIDGDFVLLTPKDILTKDEAWINKYDITGDFDEIAESIANIELRAQINEYLL</sequence>
<organism evidence="1 2">
    <name type="scientific">Zhongshania aquimaris</name>
    <dbReference type="NCBI Taxonomy" id="2857107"/>
    <lineage>
        <taxon>Bacteria</taxon>
        <taxon>Pseudomonadati</taxon>
        <taxon>Pseudomonadota</taxon>
        <taxon>Gammaproteobacteria</taxon>
        <taxon>Cellvibrionales</taxon>
        <taxon>Spongiibacteraceae</taxon>
        <taxon>Zhongshania</taxon>
    </lineage>
</organism>
<keyword evidence="2" id="KW-1185">Reference proteome</keyword>
<comment type="caution">
    <text evidence="1">The sequence shown here is derived from an EMBL/GenBank/DDBJ whole genome shotgun (WGS) entry which is preliminary data.</text>
</comment>
<dbReference type="RefSeq" id="WP_219043582.1">
    <property type="nucleotide sequence ID" value="NZ_JAHWDQ010000002.1"/>
</dbReference>
<evidence type="ECO:0000313" key="1">
    <source>
        <dbReference type="EMBL" id="MBW2941345.1"/>
    </source>
</evidence>
<gene>
    <name evidence="1" type="ORF">KXJ70_11170</name>
</gene>
<name>A0ABS6VSQ3_9GAMM</name>
<dbReference type="Proteomes" id="UP001166291">
    <property type="component" value="Unassembled WGS sequence"/>
</dbReference>
<dbReference type="EMBL" id="JAHWDQ010000002">
    <property type="protein sequence ID" value="MBW2941345.1"/>
    <property type="molecule type" value="Genomic_DNA"/>
</dbReference>
<proteinExistence type="predicted"/>